<protein>
    <recommendedName>
        <fullName evidence="1">Heterokaryon incompatibility domain-containing protein</fullName>
    </recommendedName>
</protein>
<dbReference type="Proteomes" id="UP000319160">
    <property type="component" value="Unassembled WGS sequence"/>
</dbReference>
<dbReference type="OrthoDB" id="5362512at2759"/>
<evidence type="ECO:0000259" key="1">
    <source>
        <dbReference type="Pfam" id="PF06985"/>
    </source>
</evidence>
<dbReference type="PANTHER" id="PTHR33112">
    <property type="entry name" value="DOMAIN PROTEIN, PUTATIVE-RELATED"/>
    <property type="match status" value="1"/>
</dbReference>
<dbReference type="PANTHER" id="PTHR33112:SF10">
    <property type="entry name" value="TOL"/>
    <property type="match status" value="1"/>
</dbReference>
<organism evidence="2 3">
    <name type="scientific">Xylaria flabelliformis</name>
    <dbReference type="NCBI Taxonomy" id="2512241"/>
    <lineage>
        <taxon>Eukaryota</taxon>
        <taxon>Fungi</taxon>
        <taxon>Dikarya</taxon>
        <taxon>Ascomycota</taxon>
        <taxon>Pezizomycotina</taxon>
        <taxon>Sordariomycetes</taxon>
        <taxon>Xylariomycetidae</taxon>
        <taxon>Xylariales</taxon>
        <taxon>Xylariaceae</taxon>
        <taxon>Xylaria</taxon>
    </lineage>
</organism>
<gene>
    <name evidence="2" type="ORF">FHL15_008889</name>
</gene>
<dbReference type="InterPro" id="IPR010730">
    <property type="entry name" value="HET"/>
</dbReference>
<evidence type="ECO:0000313" key="3">
    <source>
        <dbReference type="Proteomes" id="UP000319160"/>
    </source>
</evidence>
<dbReference type="EMBL" id="VFLP01000058">
    <property type="protein sequence ID" value="TRX90161.1"/>
    <property type="molecule type" value="Genomic_DNA"/>
</dbReference>
<comment type="caution">
    <text evidence="2">The sequence shown here is derived from an EMBL/GenBank/DDBJ whole genome shotgun (WGS) entry which is preliminary data.</text>
</comment>
<reference evidence="3" key="1">
    <citation type="submission" date="2019-06" db="EMBL/GenBank/DDBJ databases">
        <title>Draft genome sequence of the griseofulvin-producing fungus Xylaria cubensis strain G536.</title>
        <authorList>
            <person name="Mead M.E."/>
            <person name="Raja H.A."/>
            <person name="Steenwyk J.L."/>
            <person name="Knowles S.L."/>
            <person name="Oberlies N.H."/>
            <person name="Rokas A."/>
        </authorList>
    </citation>
    <scope>NUCLEOTIDE SEQUENCE [LARGE SCALE GENOMIC DNA]</scope>
    <source>
        <strain evidence="3">G536</strain>
    </source>
</reference>
<sequence length="589" mass="67812">MAVSFWKAVAWNDCLEDKGLVEVDPDPDLLWLALALYARRSEGTELRLVIAIRDQARKTRLETRFELLPSAFLQLQLETSSSTSLDLAISWYQSCCTNHSLCNRVEGQKHEWMPSRLIDIGEMESQWKLVDVRLDNITPAPYFTLSYRWGLNQSLVLQNSTFYTFRREQPISDLPQTFKDAIHVIRRFSVRYLWIDALCIIQDNREDREREIPEMQRIYNRSACTLAASASEDPNGGLFRRRDPQALVPGTIAAPSAALRNENYHIFDNSYWDRHAINGPLHKRGWVFQERLLSPRVIYFGKSQISWECFTELKCEGFPYGIPKLNSVKKLDPLWEFQEPGHQPMQQRGKMPIHLLRLWNSLVREYSNCKLTEASDKLPAFAGISELFREVTGDQYICGMWRSSLLEQLNWWVDQPRPRVSTDYRAPSWSWASLDGPIRPHHQAARNESLVSILAVKSRYNHVDSAGILYHEIRLLGSLISSTELERPLQAVLYPDTLEVNLGLLGTFYFLPLQTASYELFSGGTGHRDLAFHTEVYCLLLEVMLCTLPITFRRVGHCILDGEDVFKLGLSIKENGLADIRDAVNITII</sequence>
<dbReference type="STRING" id="2512241.A0A553HQC4"/>
<proteinExistence type="predicted"/>
<dbReference type="AlphaFoldDB" id="A0A553HQC4"/>
<feature type="domain" description="Heterokaryon incompatibility" evidence="1">
    <location>
        <begin position="142"/>
        <end position="290"/>
    </location>
</feature>
<evidence type="ECO:0000313" key="2">
    <source>
        <dbReference type="EMBL" id="TRX90161.1"/>
    </source>
</evidence>
<accession>A0A553HQC4</accession>
<keyword evidence="3" id="KW-1185">Reference proteome</keyword>
<dbReference type="Pfam" id="PF06985">
    <property type="entry name" value="HET"/>
    <property type="match status" value="1"/>
</dbReference>
<name>A0A553HQC4_9PEZI</name>